<protein>
    <recommendedName>
        <fullName evidence="4">S-acyltransferase</fullName>
    </recommendedName>
</protein>
<comment type="caution">
    <text evidence="2">The sequence shown here is derived from an EMBL/GenBank/DDBJ whole genome shotgun (WGS) entry which is preliminary data.</text>
</comment>
<organism evidence="2 3">
    <name type="scientific">Taxus chinensis</name>
    <name type="common">Chinese yew</name>
    <name type="synonym">Taxus wallichiana var. chinensis</name>
    <dbReference type="NCBI Taxonomy" id="29808"/>
    <lineage>
        <taxon>Eukaryota</taxon>
        <taxon>Viridiplantae</taxon>
        <taxon>Streptophyta</taxon>
        <taxon>Embryophyta</taxon>
        <taxon>Tracheophyta</taxon>
        <taxon>Spermatophyta</taxon>
        <taxon>Pinopsida</taxon>
        <taxon>Pinidae</taxon>
        <taxon>Conifers II</taxon>
        <taxon>Cupressales</taxon>
        <taxon>Taxaceae</taxon>
        <taxon>Taxus</taxon>
    </lineage>
</organism>
<dbReference type="Proteomes" id="UP000824469">
    <property type="component" value="Unassembled WGS sequence"/>
</dbReference>
<name>A0AA38FEY7_TAXCH</name>
<dbReference type="EMBL" id="JAHRHJ020000010">
    <property type="protein sequence ID" value="KAH9299232.1"/>
    <property type="molecule type" value="Genomic_DNA"/>
</dbReference>
<evidence type="ECO:0008006" key="4">
    <source>
        <dbReference type="Google" id="ProtNLM"/>
    </source>
</evidence>
<evidence type="ECO:0000313" key="3">
    <source>
        <dbReference type="Proteomes" id="UP000824469"/>
    </source>
</evidence>
<feature type="non-terminal residue" evidence="2">
    <location>
        <position position="143"/>
    </location>
</feature>
<evidence type="ECO:0000256" key="1">
    <source>
        <dbReference type="SAM" id="Phobius"/>
    </source>
</evidence>
<keyword evidence="1" id="KW-0472">Membrane</keyword>
<dbReference type="AlphaFoldDB" id="A0AA38FEY7"/>
<proteinExistence type="predicted"/>
<evidence type="ECO:0000313" key="2">
    <source>
        <dbReference type="EMBL" id="KAH9299232.1"/>
    </source>
</evidence>
<reference evidence="2 3" key="1">
    <citation type="journal article" date="2021" name="Nat. Plants">
        <title>The Taxus genome provides insights into paclitaxel biosynthesis.</title>
        <authorList>
            <person name="Xiong X."/>
            <person name="Gou J."/>
            <person name="Liao Q."/>
            <person name="Li Y."/>
            <person name="Zhou Q."/>
            <person name="Bi G."/>
            <person name="Li C."/>
            <person name="Du R."/>
            <person name="Wang X."/>
            <person name="Sun T."/>
            <person name="Guo L."/>
            <person name="Liang H."/>
            <person name="Lu P."/>
            <person name="Wu Y."/>
            <person name="Zhang Z."/>
            <person name="Ro D.K."/>
            <person name="Shang Y."/>
            <person name="Huang S."/>
            <person name="Yan J."/>
        </authorList>
    </citation>
    <scope>NUCLEOTIDE SEQUENCE [LARGE SCALE GENOMIC DNA]</scope>
    <source>
        <strain evidence="2">Ta-2019</strain>
    </source>
</reference>
<accession>A0AA38FEY7</accession>
<feature type="transmembrane region" description="Helical" evidence="1">
    <location>
        <begin position="6"/>
        <end position="30"/>
    </location>
</feature>
<gene>
    <name evidence="2" type="ORF">KI387_030914</name>
</gene>
<sequence length="143" mass="15768">VRRVYILGLGLQLILQWVIGIIVLVCCFLNRSRFDVEINSKLGSSFSLVPFVVVVASCTVLAMVASLPLGQLFFFHVLLMKKGISTYDYIIAMREQEQEAMEGVQSPQMSPLSTATAISSASSISALHRGAWCTPPRLFVEDQ</sequence>
<feature type="transmembrane region" description="Helical" evidence="1">
    <location>
        <begin position="42"/>
        <end position="67"/>
    </location>
</feature>
<keyword evidence="1" id="KW-0812">Transmembrane</keyword>
<dbReference type="OMA" id="WCTTPRV"/>
<feature type="non-terminal residue" evidence="2">
    <location>
        <position position="1"/>
    </location>
</feature>
<keyword evidence="1" id="KW-1133">Transmembrane helix</keyword>
<keyword evidence="3" id="KW-1185">Reference proteome</keyword>